<dbReference type="Pfam" id="PF00593">
    <property type="entry name" value="TonB_dep_Rec_b-barrel"/>
    <property type="match status" value="1"/>
</dbReference>
<dbReference type="InterPro" id="IPR036942">
    <property type="entry name" value="Beta-barrel_TonB_sf"/>
</dbReference>
<evidence type="ECO:0000313" key="16">
    <source>
        <dbReference type="EMBL" id="RJL21498.1"/>
    </source>
</evidence>
<comment type="caution">
    <text evidence="16">The sequence shown here is derived from an EMBL/GenBank/DDBJ whole genome shotgun (WGS) entry which is preliminary data.</text>
</comment>
<dbReference type="CDD" id="cd01347">
    <property type="entry name" value="ligand_gated_channel"/>
    <property type="match status" value="1"/>
</dbReference>
<organism evidence="16 17">
    <name type="scientific">Paracoccus siganidrum</name>
    <dbReference type="NCBI Taxonomy" id="1276757"/>
    <lineage>
        <taxon>Bacteria</taxon>
        <taxon>Pseudomonadati</taxon>
        <taxon>Pseudomonadota</taxon>
        <taxon>Alphaproteobacteria</taxon>
        <taxon>Rhodobacterales</taxon>
        <taxon>Paracoccaceae</taxon>
        <taxon>Paracoccus</taxon>
    </lineage>
</organism>
<dbReference type="InterPro" id="IPR012910">
    <property type="entry name" value="Plug_dom"/>
</dbReference>
<evidence type="ECO:0000256" key="2">
    <source>
        <dbReference type="ARBA" id="ARBA00009810"/>
    </source>
</evidence>
<keyword evidence="6" id="KW-0732">Signal</keyword>
<keyword evidence="4 12" id="KW-1134">Transmembrane beta strand</keyword>
<keyword evidence="8 13" id="KW-0798">TonB box</keyword>
<dbReference type="GO" id="GO:0015344">
    <property type="term" value="F:siderophore uptake transmembrane transporter activity"/>
    <property type="evidence" value="ECO:0007669"/>
    <property type="project" value="TreeGrafter"/>
</dbReference>
<dbReference type="PANTHER" id="PTHR32552">
    <property type="entry name" value="FERRICHROME IRON RECEPTOR-RELATED"/>
    <property type="match status" value="1"/>
</dbReference>
<keyword evidence="7" id="KW-0406">Ion transport</keyword>
<keyword evidence="11 12" id="KW-0998">Cell outer membrane</keyword>
<feature type="domain" description="TonB-dependent receptor plug" evidence="15">
    <location>
        <begin position="79"/>
        <end position="177"/>
    </location>
</feature>
<comment type="similarity">
    <text evidence="2 12 13">Belongs to the TonB-dependent receptor family.</text>
</comment>
<evidence type="ECO:0000256" key="3">
    <source>
        <dbReference type="ARBA" id="ARBA00022448"/>
    </source>
</evidence>
<evidence type="ECO:0000256" key="4">
    <source>
        <dbReference type="ARBA" id="ARBA00022452"/>
    </source>
</evidence>
<evidence type="ECO:0000256" key="9">
    <source>
        <dbReference type="ARBA" id="ARBA00023136"/>
    </source>
</evidence>
<evidence type="ECO:0000256" key="13">
    <source>
        <dbReference type="RuleBase" id="RU003357"/>
    </source>
</evidence>
<keyword evidence="5 12" id="KW-0812">Transmembrane</keyword>
<dbReference type="GO" id="GO:0009279">
    <property type="term" value="C:cell outer membrane"/>
    <property type="evidence" value="ECO:0007669"/>
    <property type="project" value="UniProtKB-SubCell"/>
</dbReference>
<evidence type="ECO:0000256" key="8">
    <source>
        <dbReference type="ARBA" id="ARBA00023077"/>
    </source>
</evidence>
<keyword evidence="17" id="KW-1185">Reference proteome</keyword>
<keyword evidence="10 16" id="KW-0675">Receptor</keyword>
<evidence type="ECO:0000259" key="15">
    <source>
        <dbReference type="Pfam" id="PF07715"/>
    </source>
</evidence>
<evidence type="ECO:0000256" key="1">
    <source>
        <dbReference type="ARBA" id="ARBA00004571"/>
    </source>
</evidence>
<evidence type="ECO:0000259" key="14">
    <source>
        <dbReference type="Pfam" id="PF00593"/>
    </source>
</evidence>
<keyword evidence="9 12" id="KW-0472">Membrane</keyword>
<feature type="domain" description="TonB-dependent receptor-like beta-barrel" evidence="14">
    <location>
        <begin position="280"/>
        <end position="643"/>
    </location>
</feature>
<dbReference type="OrthoDB" id="9760333at2"/>
<dbReference type="SUPFAM" id="SSF56935">
    <property type="entry name" value="Porins"/>
    <property type="match status" value="1"/>
</dbReference>
<dbReference type="AlphaFoldDB" id="A0A419AC03"/>
<dbReference type="InterPro" id="IPR039426">
    <property type="entry name" value="TonB-dep_rcpt-like"/>
</dbReference>
<gene>
    <name evidence="16" type="ORF">D3P05_01085</name>
</gene>
<protein>
    <submittedName>
        <fullName evidence="16">TonB-dependent receptor</fullName>
    </submittedName>
</protein>
<evidence type="ECO:0000256" key="12">
    <source>
        <dbReference type="PROSITE-ProRule" id="PRU01360"/>
    </source>
</evidence>
<dbReference type="PROSITE" id="PS52016">
    <property type="entry name" value="TONB_DEPENDENT_REC_3"/>
    <property type="match status" value="1"/>
</dbReference>
<accession>A0A419AC03</accession>
<evidence type="ECO:0000256" key="6">
    <source>
        <dbReference type="ARBA" id="ARBA00022729"/>
    </source>
</evidence>
<dbReference type="InterPro" id="IPR000531">
    <property type="entry name" value="Beta-barrel_TonB"/>
</dbReference>
<dbReference type="FunFam" id="2.170.130.10:FF:000001">
    <property type="entry name" value="Catecholate siderophore TonB-dependent receptor"/>
    <property type="match status" value="1"/>
</dbReference>
<dbReference type="Gene3D" id="2.170.130.10">
    <property type="entry name" value="TonB-dependent receptor, plug domain"/>
    <property type="match status" value="1"/>
</dbReference>
<dbReference type="EMBL" id="QZEW01000004">
    <property type="protein sequence ID" value="RJL21498.1"/>
    <property type="molecule type" value="Genomic_DNA"/>
</dbReference>
<evidence type="ECO:0000256" key="5">
    <source>
        <dbReference type="ARBA" id="ARBA00022692"/>
    </source>
</evidence>
<evidence type="ECO:0000256" key="11">
    <source>
        <dbReference type="ARBA" id="ARBA00023237"/>
    </source>
</evidence>
<dbReference type="Proteomes" id="UP000283587">
    <property type="component" value="Unassembled WGS sequence"/>
</dbReference>
<evidence type="ECO:0000256" key="10">
    <source>
        <dbReference type="ARBA" id="ARBA00023170"/>
    </source>
</evidence>
<name>A0A419AC03_9RHOB</name>
<dbReference type="PANTHER" id="PTHR32552:SF83">
    <property type="entry name" value="BLR3904 PROTEIN"/>
    <property type="match status" value="1"/>
</dbReference>
<evidence type="ECO:0000256" key="7">
    <source>
        <dbReference type="ARBA" id="ARBA00023065"/>
    </source>
</evidence>
<evidence type="ECO:0000313" key="17">
    <source>
        <dbReference type="Proteomes" id="UP000283587"/>
    </source>
</evidence>
<dbReference type="InterPro" id="IPR037066">
    <property type="entry name" value="Plug_dom_sf"/>
</dbReference>
<keyword evidence="3 12" id="KW-0813">Transport</keyword>
<dbReference type="Gene3D" id="2.40.170.20">
    <property type="entry name" value="TonB-dependent receptor, beta-barrel domain"/>
    <property type="match status" value="1"/>
</dbReference>
<comment type="subcellular location">
    <subcellularLocation>
        <location evidence="1 12">Cell outer membrane</location>
        <topology evidence="1 12">Multi-pass membrane protein</topology>
    </subcellularLocation>
</comment>
<dbReference type="GO" id="GO:0015891">
    <property type="term" value="P:siderophore transport"/>
    <property type="evidence" value="ECO:0007669"/>
    <property type="project" value="UniProtKB-ARBA"/>
</dbReference>
<proteinExistence type="inferred from homology"/>
<dbReference type="Pfam" id="PF07715">
    <property type="entry name" value="Plug"/>
    <property type="match status" value="1"/>
</dbReference>
<sequence length="660" mass="70952">MTPFHPSPSSRETATPPMPTLGLLPAMVISAAVGGAAAAQTVDENLVLDTIHIIGQGGSEAASSYTISRGSSPKLSQPLLDTPRSVQVVTQRQIEERGASSVYDVLRTTPGVTLGTGEGGNPMGDRPFIRGYEASTDLMVDGMRSLGRTSYEAFNLEQIELVKGPGGAYSGRGGTGGSLNMVSKSARLGEDFNEISATAGTDNQYRLQLDSNFQLGQNIAARVNLFGQDAEVPGRGGIEDDKTGLALSVVGQVTEATRLSFGAYHSKAEGNPDFGLPMANQAWIDATGDTRFGTGTKDDPFEPLGLLDHDKFYGSFHRDFREVTNQNAMLKLEHEFTPNFRMTSQLSYIGSDQEYIVSRPTIVTGGLLDRGLRSGKRDSSTVGFNTNFSGEATTGGIEHDYAFGFEYSRDKLRAAGLIGSGPDGAGPTILPSDPFGFSPYDDVLYPDFTWDEYGLPTITRSKSLYAFDTLKFNEQWQLNLGTRYEMFDVQQQRLDEDDNRDDLRRKDNIWSYQAGLVYKPAPNGTVYASFGTSASPSGQCAFLAGGSEGAGACTLTDGNVDLSPEKTRAYEIGTKWDLLNDQLSVTGAIFRTEKTNARVQNAITGEVELTGENRAQGLELGVAGQVNDRWTIYGGYTYTDAEIIDGGGCPSSEHLAQIGA</sequence>
<reference evidence="17" key="1">
    <citation type="submission" date="2018-09" db="EMBL/GenBank/DDBJ databases">
        <title>Paracoccus onubensis nov. sp. a moderate halophilic bacterium isolated from Gruta de las Maravillas (Aracena, Spain).</title>
        <authorList>
            <person name="Jurado V."/>
            <person name="Gutierrez-Patricio S."/>
            <person name="Gonzalez-Pimentel J.L."/>
            <person name="Miller A.Z."/>
            <person name="Laiz L."/>
            <person name="Saiz-Jimenez C."/>
        </authorList>
    </citation>
    <scope>NUCLEOTIDE SEQUENCE [LARGE SCALE GENOMIC DNA]</scope>
    <source>
        <strain evidence="17">DSM 26381</strain>
    </source>
</reference>